<name>A0ABZ1D753_9TREE</name>
<sequence length="130" mass="14543">MIALFTLFSLPLLTLVASSPIKRQDDVNFTGYWPDYFVEIAGYNRGWTGGSGNYTYTGILTYPNQTTINETVIFENLAIHSYIYHFGDIDSYPSDSSFQFRIEDAADPSLYAEGPVLPIISSEEAYDTPA</sequence>
<dbReference type="Proteomes" id="UP001329825">
    <property type="component" value="Chromosome 8"/>
</dbReference>
<feature type="chain" id="PRO_5046999606" evidence="1">
    <location>
        <begin position="19"/>
        <end position="130"/>
    </location>
</feature>
<dbReference type="GeneID" id="87958268"/>
<dbReference type="RefSeq" id="XP_062793893.1">
    <property type="nucleotide sequence ID" value="XM_062937842.1"/>
</dbReference>
<evidence type="ECO:0000313" key="3">
    <source>
        <dbReference type="Proteomes" id="UP001329825"/>
    </source>
</evidence>
<gene>
    <name evidence="2" type="ORF">IL334_006138</name>
</gene>
<protein>
    <submittedName>
        <fullName evidence="2">Uncharacterized protein</fullName>
    </submittedName>
</protein>
<feature type="signal peptide" evidence="1">
    <location>
        <begin position="1"/>
        <end position="18"/>
    </location>
</feature>
<reference evidence="2 3" key="1">
    <citation type="submission" date="2024-01" db="EMBL/GenBank/DDBJ databases">
        <title>Comparative genomics of Cryptococcus and Kwoniella reveals pathogenesis evolution and contrasting modes of karyotype evolution via chromosome fusion or intercentromeric recombination.</title>
        <authorList>
            <person name="Coelho M.A."/>
            <person name="David-Palma M."/>
            <person name="Shea T."/>
            <person name="Bowers K."/>
            <person name="McGinley-Smith S."/>
            <person name="Mohammad A.W."/>
            <person name="Gnirke A."/>
            <person name="Yurkov A.M."/>
            <person name="Nowrousian M."/>
            <person name="Sun S."/>
            <person name="Cuomo C.A."/>
            <person name="Heitman J."/>
        </authorList>
    </citation>
    <scope>NUCLEOTIDE SEQUENCE [LARGE SCALE GENOMIC DNA]</scope>
    <source>
        <strain evidence="2">CBS 11374</strain>
    </source>
</reference>
<proteinExistence type="predicted"/>
<evidence type="ECO:0000256" key="1">
    <source>
        <dbReference type="SAM" id="SignalP"/>
    </source>
</evidence>
<keyword evidence="1" id="KW-0732">Signal</keyword>
<evidence type="ECO:0000313" key="2">
    <source>
        <dbReference type="EMBL" id="WRT69154.1"/>
    </source>
</evidence>
<dbReference type="EMBL" id="CP141888">
    <property type="protein sequence ID" value="WRT69154.1"/>
    <property type="molecule type" value="Genomic_DNA"/>
</dbReference>
<accession>A0ABZ1D753</accession>
<organism evidence="2 3">
    <name type="scientific">Kwoniella shivajii</name>
    <dbReference type="NCBI Taxonomy" id="564305"/>
    <lineage>
        <taxon>Eukaryota</taxon>
        <taxon>Fungi</taxon>
        <taxon>Dikarya</taxon>
        <taxon>Basidiomycota</taxon>
        <taxon>Agaricomycotina</taxon>
        <taxon>Tremellomycetes</taxon>
        <taxon>Tremellales</taxon>
        <taxon>Cryptococcaceae</taxon>
        <taxon>Kwoniella</taxon>
    </lineage>
</organism>
<keyword evidence="3" id="KW-1185">Reference proteome</keyword>